<accession>A0A7X3MX33</accession>
<dbReference type="OrthoDB" id="8079916at2"/>
<gene>
    <name evidence="1" type="ORF">GR328_26220</name>
</gene>
<dbReference type="EMBL" id="WURB01000056">
    <property type="protein sequence ID" value="MXQ14873.1"/>
    <property type="molecule type" value="Genomic_DNA"/>
</dbReference>
<dbReference type="AlphaFoldDB" id="A0A7X3MX33"/>
<proteinExistence type="predicted"/>
<evidence type="ECO:0000313" key="1">
    <source>
        <dbReference type="EMBL" id="MXQ14873.1"/>
    </source>
</evidence>
<dbReference type="Proteomes" id="UP000436483">
    <property type="component" value="Unassembled WGS sequence"/>
</dbReference>
<evidence type="ECO:0000313" key="2">
    <source>
        <dbReference type="Proteomes" id="UP000436483"/>
    </source>
</evidence>
<name>A0A7X3MX33_9HYPH</name>
<reference evidence="1 2" key="2">
    <citation type="submission" date="2020-01" db="EMBL/GenBank/DDBJ databases">
        <title>Microvirga sp. nov., an arsenate reduction bacterium isolated from Tibet hotspring sediments.</title>
        <authorList>
            <person name="Xian W.-D."/>
            <person name="Li W.-J."/>
        </authorList>
    </citation>
    <scope>NUCLEOTIDE SEQUENCE [LARGE SCALE GENOMIC DNA]</scope>
    <source>
        <strain evidence="1 2">KCTC 23863</strain>
    </source>
</reference>
<comment type="caution">
    <text evidence="1">The sequence shown here is derived from an EMBL/GenBank/DDBJ whole genome shotgun (WGS) entry which is preliminary data.</text>
</comment>
<organism evidence="1 2">
    <name type="scientific">Microvirga makkahensis</name>
    <dbReference type="NCBI Taxonomy" id="1128670"/>
    <lineage>
        <taxon>Bacteria</taxon>
        <taxon>Pseudomonadati</taxon>
        <taxon>Pseudomonadota</taxon>
        <taxon>Alphaproteobacteria</taxon>
        <taxon>Hyphomicrobiales</taxon>
        <taxon>Methylobacteriaceae</taxon>
        <taxon>Microvirga</taxon>
    </lineage>
</organism>
<reference evidence="1 2" key="1">
    <citation type="submission" date="2019-12" db="EMBL/GenBank/DDBJ databases">
        <authorList>
            <person name="Yuan C.-G."/>
        </authorList>
    </citation>
    <scope>NUCLEOTIDE SEQUENCE [LARGE SCALE GENOMIC DNA]</scope>
    <source>
        <strain evidence="1 2">KCTC 23863</strain>
    </source>
</reference>
<dbReference type="RefSeq" id="WP_160888577.1">
    <property type="nucleotide sequence ID" value="NZ_WURB01000056.1"/>
</dbReference>
<keyword evidence="2" id="KW-1185">Reference proteome</keyword>
<sequence>MPQVERLDLLVERLHEMNSGYDLRYLTGYALSLPKPEESLTIARA</sequence>
<protein>
    <submittedName>
        <fullName evidence="1">Uncharacterized protein</fullName>
    </submittedName>
</protein>